<proteinExistence type="predicted"/>
<dbReference type="InterPro" id="IPR016181">
    <property type="entry name" value="Acyl_CoA_acyltransferase"/>
</dbReference>
<reference evidence="3" key="2">
    <citation type="submission" date="2020-09" db="EMBL/GenBank/DDBJ databases">
        <authorList>
            <person name="Sun Q."/>
            <person name="Ohkuma M."/>
        </authorList>
    </citation>
    <scope>NUCLEOTIDE SEQUENCE</scope>
    <source>
        <strain evidence="3">JCM 4646</strain>
    </source>
</reference>
<feature type="compositionally biased region" description="Pro residues" evidence="1">
    <location>
        <begin position="7"/>
        <end position="20"/>
    </location>
</feature>
<gene>
    <name evidence="3" type="ORF">GCM10018781_43960</name>
</gene>
<evidence type="ECO:0000259" key="2">
    <source>
        <dbReference type="PROSITE" id="PS51186"/>
    </source>
</evidence>
<feature type="region of interest" description="Disordered" evidence="1">
    <location>
        <begin position="1"/>
        <end position="61"/>
    </location>
</feature>
<accession>A0A919KVY1</accession>
<organism evidence="3 4">
    <name type="scientific">Kitasatospora indigofera</name>
    <dbReference type="NCBI Taxonomy" id="67307"/>
    <lineage>
        <taxon>Bacteria</taxon>
        <taxon>Bacillati</taxon>
        <taxon>Actinomycetota</taxon>
        <taxon>Actinomycetes</taxon>
        <taxon>Kitasatosporales</taxon>
        <taxon>Streptomycetaceae</taxon>
        <taxon>Kitasatospora</taxon>
    </lineage>
</organism>
<keyword evidence="4" id="KW-1185">Reference proteome</keyword>
<reference evidence="3" key="1">
    <citation type="journal article" date="2014" name="Int. J. Syst. Evol. Microbiol.">
        <title>Complete genome sequence of Corynebacterium casei LMG S-19264T (=DSM 44701T), isolated from a smear-ripened cheese.</title>
        <authorList>
            <consortium name="US DOE Joint Genome Institute (JGI-PGF)"/>
            <person name="Walter F."/>
            <person name="Albersmeier A."/>
            <person name="Kalinowski J."/>
            <person name="Ruckert C."/>
        </authorList>
    </citation>
    <scope>NUCLEOTIDE SEQUENCE</scope>
    <source>
        <strain evidence="3">JCM 4646</strain>
    </source>
</reference>
<protein>
    <recommendedName>
        <fullName evidence="2">N-acetyltransferase domain-containing protein</fullName>
    </recommendedName>
</protein>
<dbReference type="Gene3D" id="3.40.630.30">
    <property type="match status" value="1"/>
</dbReference>
<name>A0A919KVY1_9ACTN</name>
<feature type="domain" description="N-acetyltransferase" evidence="2">
    <location>
        <begin position="60"/>
        <end position="225"/>
    </location>
</feature>
<dbReference type="InterPro" id="IPR000182">
    <property type="entry name" value="GNAT_dom"/>
</dbReference>
<dbReference type="EMBL" id="BNBO01000025">
    <property type="protein sequence ID" value="GHH75325.1"/>
    <property type="molecule type" value="Genomic_DNA"/>
</dbReference>
<dbReference type="GeneID" id="95354788"/>
<dbReference type="GO" id="GO:0016747">
    <property type="term" value="F:acyltransferase activity, transferring groups other than amino-acyl groups"/>
    <property type="evidence" value="ECO:0007669"/>
    <property type="project" value="InterPro"/>
</dbReference>
<dbReference type="PROSITE" id="PS51186">
    <property type="entry name" value="GNAT"/>
    <property type="match status" value="1"/>
</dbReference>
<dbReference type="SUPFAM" id="SSF55729">
    <property type="entry name" value="Acyl-CoA N-acyltransferases (Nat)"/>
    <property type="match status" value="1"/>
</dbReference>
<dbReference type="Proteomes" id="UP000617734">
    <property type="component" value="Unassembled WGS sequence"/>
</dbReference>
<feature type="compositionally biased region" description="Acidic residues" evidence="1">
    <location>
        <begin position="27"/>
        <end position="40"/>
    </location>
</feature>
<evidence type="ECO:0000313" key="3">
    <source>
        <dbReference type="EMBL" id="GHH75325.1"/>
    </source>
</evidence>
<evidence type="ECO:0000313" key="4">
    <source>
        <dbReference type="Proteomes" id="UP000617734"/>
    </source>
</evidence>
<sequence length="405" mass="43112">MSALPTPAVPAPAPPSPALPSPALDAPDLDTPDLDTPDLDTPDRTPADRTPAPPTPLAEMTVRPLRDADTPAVLELLAASTAGGPTGGRGADFFAWKHRRSPFGASPGLVAEAPDGRVAGVRLFLRWEWYDAAAGRTVRAVRPVDTATRPGFRGRGIFRRLTQDLLEQVAGEAELVFNTPNGSSLPGYRAMGWSELGQVPVALRPVHTAAFARGARAARARRPTDREVPVRCSLPTAADWFASQPDCTAGPLAELLAERAAADRSDPRLAVARTPEFLRWRYGDAPGLDYRVLTCRRGEELTGLAFGRPRRRGPLTEFTLADILVRPGDRVTAARLLRAAARSGCDHVATHLSPGTEAARTALRSGYLTAPRTGMTLAARGTAGPLPAGLTLASWRFSLGDLEAF</sequence>
<evidence type="ECO:0000256" key="1">
    <source>
        <dbReference type="SAM" id="MobiDB-lite"/>
    </source>
</evidence>
<dbReference type="AlphaFoldDB" id="A0A919KVY1"/>
<dbReference type="RefSeq" id="WP_229927636.1">
    <property type="nucleotide sequence ID" value="NZ_BNBO01000025.1"/>
</dbReference>
<dbReference type="Pfam" id="PF13527">
    <property type="entry name" value="Acetyltransf_9"/>
    <property type="match status" value="1"/>
</dbReference>
<comment type="caution">
    <text evidence="3">The sequence shown here is derived from an EMBL/GenBank/DDBJ whole genome shotgun (WGS) entry which is preliminary data.</text>
</comment>